<sequence length="1990" mass="228554">MNPLFYPDTNKGEKTGLAKSKKLVQNTKNLPQSEETLKGVPDNWYYNEAQTENIWQNLEKGIAKREIEEEKANPFVKIDESAQKIRNLIVNYQLNDHDVMLGLLDMLDKSGTMLDLDQQTLLMEARYSLTKMIDNHAGNSEAQQQLLNSLRGWFQGVQTAAKNDVNDLPKLSDIQMDSTQLAQLIKSCCEVTDSSIGQAASIHQTIIENYQKQIHEYQTKLEDKNNEIQRLRESMELLSRGHRKASSKMQKAHQEQGVALNNANRKIIEQDTKITKLNTTVNTLREQVENTEDNNEAQFEGIDPAILAERELEFDSKIRVLNEAISNLRSENNSLQTKIKQDKIQSNQIENKNIELENELKIQKSNLAAEKEKFTQQMNLLKKKNEEMMVKLSTQGKDRDEEQMKLEIQRNLTEQKEKLQQNYNMTIELLEKKHKQQINEILNSMTPDGTQNLMNALVKQQNETVERMADNHKKEMDELRDNFLEKLDNMKKTYEMKNKKLQKEIDANKEIHEIDLKNQLENQKIELENENKKNILENTSELQKQMNSIRQDLILKIDNLKGKNRKLHAQVKSLQVIAAMTDESLKEQNLISDDDDDDENGFEEENLDEEVIKMKVESEVQKVKEEMNKDMINQKKAYDLAKELEINKIKEMMQLNFEKMLLEQKEKMLNELSKSSSSKDIQKIIESMSSEELPSLAASPLAEVTPTVPLEEFRTLQEKYLKMVDENTFMKKTLEKINSRGPAFNGDVVATMRSQIAADSEKISMIYEENRRLKEQLGEKIGKSLDEINLSITKSKPMLSIVSVQYVSMEKSPAALQNSQIFEIASVENHEDQSNKSPRIALNKNLSVMNSNEIYIPNKSNENFKLSASNSFEQFSIENEQNSRQNSADSSKRRVSFKPEVSSGISKSLFNQVTQTNPVIEMNISTQVSLIKLKSSDSQTFEIENVEEIKSTDSEMEKPKETFYSNDKNEKSSSTDEEKFNNQNSARYKNIINNEINNGNKSNVTANINQDAKYEIESDSMTKVMKNEEKRKRKFTTSNDSLFDLKPSDDKPQSNNHRTKLMSSATNSYDVDESQRVPLESSLSQQFDINENIVKVSLRSSESQSYEISANQGILQNSSSQIYELNEMQAINEDDTKPMHYTIQRSKSIPNKNVFHVSPTKLSPRKPNLVNSQTETEFNSLQKVSKTDNVKLFIDVVNSFAKPYLKSLLSISKPLSTEIPSKPSPVLKRYITTILSMFSETKSELPQNVTTKLIVNTDNEMSQFKSNEKREQLRVIKSFDFERNEVSMIDYKRDSSVLQTQIQAINERQKQLVDMHSDIDSHLKELFGQHKEVVNALKKANEMAFGAIKTVGTDHPETLIEKLQEQSAYTTNVCMERDSLQETVNETTNLLDRRGMEIIELKEELVKEKNKNEDLSNQISKLVQNMSVTKISSSEQIQQNDDLVNFQTLQIEELQKNLEKTEKLNRNLSEEQIRTENKIRELESKIVVQEVKKVVFDGLVVGPFVIFNTEQHKEQPKKGFSLSPLINSFEALPISEEKEKQNKIAIATSPVAKFISPSNSSRKIESSRKNNSARSNNSEIEYGEEIKSDRILPKPELQIDEPHLPNEHKTGIAQIAVPGQPLSLSIKKGRISGGNQTRNSIIKMPLPALNKLNEDTTTITLSEHGRSRSFDSFEPMITDKKTVVYVTRYIKDEKKESGKAPLSNTSRNEVNTERSEQETVNDMSINSSKVIKTSYSPLQALKNRIDALESILQNKSHQVLSGKDKEHMLNQALYKLTQEYKKLEREMTKMSALNDQYKDKIQNSLLLIKNLTNENEELRSLLAEIKRNILSNEMISKKNGEKEIFQMEMFRRQKLLKNINSLGNKYNSDFISRQEASAARWQRKKEMIIERQKAQMMNVLRAMDLLNEDIPKEGQSNVVKHYEEQKKPSFSIHLIGNSPQQINQKKNEVKKVPSEPSDFPSIEEALRSSSKGRLSRELKLGVIADPIRTK</sequence>
<feature type="region of interest" description="Disordered" evidence="2">
    <location>
        <begin position="1556"/>
        <end position="1587"/>
    </location>
</feature>
<dbReference type="VEuPathDB" id="TrichDB:TVAG_156960"/>
<evidence type="ECO:0000313" key="3">
    <source>
        <dbReference type="EMBL" id="EAX94035.1"/>
    </source>
</evidence>
<dbReference type="RefSeq" id="XP_001306965.1">
    <property type="nucleotide sequence ID" value="XM_001306964.1"/>
</dbReference>
<feature type="region of interest" description="Disordered" evidence="2">
    <location>
        <begin position="1695"/>
        <end position="1723"/>
    </location>
</feature>
<feature type="region of interest" description="Disordered" evidence="2">
    <location>
        <begin position="950"/>
        <end position="986"/>
    </location>
</feature>
<feature type="compositionally biased region" description="Low complexity" evidence="2">
    <location>
        <begin position="1569"/>
        <end position="1578"/>
    </location>
</feature>
<dbReference type="OrthoDB" id="10687500at2759"/>
<feature type="coiled-coil region" evidence="1">
    <location>
        <begin position="318"/>
        <end position="429"/>
    </location>
</feature>
<evidence type="ECO:0000256" key="2">
    <source>
        <dbReference type="SAM" id="MobiDB-lite"/>
    </source>
</evidence>
<dbReference type="Proteomes" id="UP000001542">
    <property type="component" value="Unassembled WGS sequence"/>
</dbReference>
<dbReference type="EMBL" id="DS113879">
    <property type="protein sequence ID" value="EAX94035.1"/>
    <property type="molecule type" value="Genomic_DNA"/>
</dbReference>
<organism evidence="3 4">
    <name type="scientific">Trichomonas vaginalis (strain ATCC PRA-98 / G3)</name>
    <dbReference type="NCBI Taxonomy" id="412133"/>
    <lineage>
        <taxon>Eukaryota</taxon>
        <taxon>Metamonada</taxon>
        <taxon>Parabasalia</taxon>
        <taxon>Trichomonadida</taxon>
        <taxon>Trichomonadidae</taxon>
        <taxon>Trichomonas</taxon>
    </lineage>
</organism>
<accession>A2FM33</accession>
<reference evidence="3" key="1">
    <citation type="submission" date="2006-10" db="EMBL/GenBank/DDBJ databases">
        <authorList>
            <person name="Amadeo P."/>
            <person name="Zhao Q."/>
            <person name="Wortman J."/>
            <person name="Fraser-Liggett C."/>
            <person name="Carlton J."/>
        </authorList>
    </citation>
    <scope>NUCLEOTIDE SEQUENCE</scope>
    <source>
        <strain evidence="3">G3</strain>
    </source>
</reference>
<dbReference type="VEuPathDB" id="TrichDB:TVAGG3_1057210"/>
<feature type="region of interest" description="Disordered" evidence="2">
    <location>
        <begin position="878"/>
        <end position="899"/>
    </location>
</feature>
<name>A2FM33_TRIV3</name>
<reference evidence="3" key="2">
    <citation type="journal article" date="2007" name="Science">
        <title>Draft genome sequence of the sexually transmitted pathogen Trichomonas vaginalis.</title>
        <authorList>
            <person name="Carlton J.M."/>
            <person name="Hirt R.P."/>
            <person name="Silva J.C."/>
            <person name="Delcher A.L."/>
            <person name="Schatz M."/>
            <person name="Zhao Q."/>
            <person name="Wortman J.R."/>
            <person name="Bidwell S.L."/>
            <person name="Alsmark U.C.M."/>
            <person name="Besteiro S."/>
            <person name="Sicheritz-Ponten T."/>
            <person name="Noel C.J."/>
            <person name="Dacks J.B."/>
            <person name="Foster P.G."/>
            <person name="Simillion C."/>
            <person name="Van de Peer Y."/>
            <person name="Miranda-Saavedra D."/>
            <person name="Barton G.J."/>
            <person name="Westrop G.D."/>
            <person name="Mueller S."/>
            <person name="Dessi D."/>
            <person name="Fiori P.L."/>
            <person name="Ren Q."/>
            <person name="Paulsen I."/>
            <person name="Zhang H."/>
            <person name="Bastida-Corcuera F.D."/>
            <person name="Simoes-Barbosa A."/>
            <person name="Brown M.T."/>
            <person name="Hayes R.D."/>
            <person name="Mukherjee M."/>
            <person name="Okumura C.Y."/>
            <person name="Schneider R."/>
            <person name="Smith A.J."/>
            <person name="Vanacova S."/>
            <person name="Villalvazo M."/>
            <person name="Haas B.J."/>
            <person name="Pertea M."/>
            <person name="Feldblyum T.V."/>
            <person name="Utterback T.R."/>
            <person name="Shu C.L."/>
            <person name="Osoegawa K."/>
            <person name="de Jong P.J."/>
            <person name="Hrdy I."/>
            <person name="Horvathova L."/>
            <person name="Zubacova Z."/>
            <person name="Dolezal P."/>
            <person name="Malik S.B."/>
            <person name="Logsdon J.M. Jr."/>
            <person name="Henze K."/>
            <person name="Gupta A."/>
            <person name="Wang C.C."/>
            <person name="Dunne R.L."/>
            <person name="Upcroft J.A."/>
            <person name="Upcroft P."/>
            <person name="White O."/>
            <person name="Salzberg S.L."/>
            <person name="Tang P."/>
            <person name="Chiu C.-H."/>
            <person name="Lee Y.-S."/>
            <person name="Embley T.M."/>
            <person name="Coombs G.H."/>
            <person name="Mottram J.C."/>
            <person name="Tachezy J."/>
            <person name="Fraser-Liggett C.M."/>
            <person name="Johnson P.J."/>
        </authorList>
    </citation>
    <scope>NUCLEOTIDE SEQUENCE [LARGE SCALE GENOMIC DNA]</scope>
    <source>
        <strain evidence="3">G3</strain>
    </source>
</reference>
<dbReference type="InParanoid" id="A2FM33"/>
<dbReference type="KEGG" id="tva:4751761"/>
<feature type="compositionally biased region" description="Polar residues" evidence="2">
    <location>
        <begin position="1053"/>
        <end position="1069"/>
    </location>
</feature>
<keyword evidence="4" id="KW-1185">Reference proteome</keyword>
<feature type="coiled-coil region" evidence="1">
    <location>
        <begin position="207"/>
        <end position="241"/>
    </location>
</feature>
<dbReference type="SMR" id="A2FM33"/>
<feature type="compositionally biased region" description="Polar residues" evidence="2">
    <location>
        <begin position="878"/>
        <end position="889"/>
    </location>
</feature>
<gene>
    <name evidence="3" type="ORF">TVAG_156960</name>
</gene>
<feature type="coiled-coil region" evidence="1">
    <location>
        <begin position="1398"/>
        <end position="1485"/>
    </location>
</feature>
<feature type="compositionally biased region" description="Basic and acidic residues" evidence="2">
    <location>
        <begin position="950"/>
        <end position="980"/>
    </location>
</feature>
<keyword evidence="1" id="KW-0175">Coiled coil</keyword>
<evidence type="ECO:0000313" key="4">
    <source>
        <dbReference type="Proteomes" id="UP000001542"/>
    </source>
</evidence>
<feature type="coiled-coil region" evidence="1">
    <location>
        <begin position="1738"/>
        <end position="1828"/>
    </location>
</feature>
<feature type="region of interest" description="Disordered" evidence="2">
    <location>
        <begin position="1944"/>
        <end position="1970"/>
    </location>
</feature>
<proteinExistence type="predicted"/>
<feature type="region of interest" description="Disordered" evidence="2">
    <location>
        <begin position="1025"/>
        <end position="1071"/>
    </location>
</feature>
<evidence type="ECO:0000256" key="1">
    <source>
        <dbReference type="SAM" id="Coils"/>
    </source>
</evidence>
<feature type="coiled-coil region" evidence="1">
    <location>
        <begin position="455"/>
        <end position="570"/>
    </location>
</feature>
<protein>
    <submittedName>
        <fullName evidence="3">Uncharacterized protein</fullName>
    </submittedName>
</protein>